<evidence type="ECO:0000313" key="1">
    <source>
        <dbReference type="EMBL" id="MCW0952863.1"/>
    </source>
</evidence>
<evidence type="ECO:0000313" key="2">
    <source>
        <dbReference type="Proteomes" id="UP001526225"/>
    </source>
</evidence>
<dbReference type="InterPro" id="IPR006439">
    <property type="entry name" value="HAD-SF_hydro_IA"/>
</dbReference>
<dbReference type="PRINTS" id="PR00413">
    <property type="entry name" value="HADHALOGNASE"/>
</dbReference>
<dbReference type="Pfam" id="PF13419">
    <property type="entry name" value="HAD_2"/>
    <property type="match status" value="1"/>
</dbReference>
<name>A0ABT3E375_9LACO</name>
<dbReference type="Proteomes" id="UP001526225">
    <property type="component" value="Unassembled WGS sequence"/>
</dbReference>
<dbReference type="InterPro" id="IPR023198">
    <property type="entry name" value="PGP-like_dom2"/>
</dbReference>
<dbReference type="NCBIfam" id="TIGR02254">
    <property type="entry name" value="YjjG_YfnB"/>
    <property type="match status" value="1"/>
</dbReference>
<dbReference type="NCBIfam" id="TIGR01509">
    <property type="entry name" value="HAD-SF-IA-v3"/>
    <property type="match status" value="1"/>
</dbReference>
<sequence length="230" mass="25641">MMKYKYLIFDLDDTLLDFQTGEHEGLVKVMSDAQVPDMTDALAKYAVINRKLWQAYEQGDITKQHIQNTRFEALLEELGMDGDGLAMEKAYRQELNNNNHVLPGAEALLQKLKEQGYILIAGTNGETQTQKSRLKNTGFGQYFDQVYISDELGVAKPNIGFYEPIFKANADMNTDNTVMIGDGIPSDMRGGINVGLNTIWVNLKNATLPTDMNVTSEVHSLTELGQLLGV</sequence>
<dbReference type="InterPro" id="IPR036412">
    <property type="entry name" value="HAD-like_sf"/>
</dbReference>
<dbReference type="InterPro" id="IPR052550">
    <property type="entry name" value="Pyrimidine_5'-ntase_YjjG"/>
</dbReference>
<dbReference type="RefSeq" id="WP_264336037.1">
    <property type="nucleotide sequence ID" value="NZ_CP074441.1"/>
</dbReference>
<dbReference type="SFLD" id="SFLDS00003">
    <property type="entry name" value="Haloacid_Dehalogenase"/>
    <property type="match status" value="1"/>
</dbReference>
<dbReference type="Gene3D" id="1.10.150.240">
    <property type="entry name" value="Putative phosphatase, domain 2"/>
    <property type="match status" value="1"/>
</dbReference>
<dbReference type="SFLD" id="SFLDG01129">
    <property type="entry name" value="C1.5:_HAD__Beta-PGM__Phosphata"/>
    <property type="match status" value="1"/>
</dbReference>
<gene>
    <name evidence="1" type="ORF">OIT44_02110</name>
</gene>
<comment type="caution">
    <text evidence="1">The sequence shown here is derived from an EMBL/GenBank/DDBJ whole genome shotgun (WGS) entry which is preliminary data.</text>
</comment>
<protein>
    <submittedName>
        <fullName evidence="1">YjjG family noncanonical pyrimidine nucleotidase</fullName>
    </submittedName>
</protein>
<dbReference type="EMBL" id="JAOZFE010000001">
    <property type="protein sequence ID" value="MCW0952863.1"/>
    <property type="molecule type" value="Genomic_DNA"/>
</dbReference>
<dbReference type="Gene3D" id="3.40.50.1000">
    <property type="entry name" value="HAD superfamily/HAD-like"/>
    <property type="match status" value="1"/>
</dbReference>
<keyword evidence="2" id="KW-1185">Reference proteome</keyword>
<reference evidence="1 2" key="1">
    <citation type="submission" date="2022-10" db="EMBL/GenBank/DDBJ databases">
        <title>Weissella fermenti sp. nov., isolated from fermented cabbage.</title>
        <authorList>
            <person name="Lee J.K."/>
            <person name="Baek J.H."/>
            <person name="Choi D.G."/>
            <person name="Kim J.M."/>
            <person name="Jeon C.O."/>
        </authorList>
    </citation>
    <scope>NUCLEOTIDE SEQUENCE [LARGE SCALE GENOMIC DNA]</scope>
    <source>
        <strain evidence="1 2">KACC 18534</strain>
    </source>
</reference>
<organism evidence="1 2">
    <name type="scientific">Weissella ceti</name>
    <dbReference type="NCBI Taxonomy" id="759620"/>
    <lineage>
        <taxon>Bacteria</taxon>
        <taxon>Bacillati</taxon>
        <taxon>Bacillota</taxon>
        <taxon>Bacilli</taxon>
        <taxon>Lactobacillales</taxon>
        <taxon>Lactobacillaceae</taxon>
        <taxon>Weissella</taxon>
    </lineage>
</organism>
<dbReference type="SUPFAM" id="SSF56784">
    <property type="entry name" value="HAD-like"/>
    <property type="match status" value="1"/>
</dbReference>
<accession>A0ABT3E375</accession>
<dbReference type="InterPro" id="IPR041492">
    <property type="entry name" value="HAD_2"/>
</dbReference>
<dbReference type="InterPro" id="IPR011951">
    <property type="entry name" value="HAD-SF_hydro_IA_YjjG/PynA"/>
</dbReference>
<proteinExistence type="predicted"/>
<dbReference type="InterPro" id="IPR023214">
    <property type="entry name" value="HAD_sf"/>
</dbReference>
<dbReference type="NCBIfam" id="TIGR01549">
    <property type="entry name" value="HAD-SF-IA-v1"/>
    <property type="match status" value="1"/>
</dbReference>
<dbReference type="PANTHER" id="PTHR47478">
    <property type="match status" value="1"/>
</dbReference>
<dbReference type="PANTHER" id="PTHR47478:SF1">
    <property type="entry name" value="PYRIMIDINE 5'-NUCLEOTIDASE YJJG"/>
    <property type="match status" value="1"/>
</dbReference>